<name>A0ABY7CVL2_9BASI</name>
<dbReference type="EMBL" id="CP110429">
    <property type="protein sequence ID" value="WAQ88378.1"/>
    <property type="molecule type" value="Genomic_DNA"/>
</dbReference>
<feature type="region of interest" description="Disordered" evidence="1">
    <location>
        <begin position="419"/>
        <end position="506"/>
    </location>
</feature>
<feature type="region of interest" description="Disordered" evidence="1">
    <location>
        <begin position="93"/>
        <end position="197"/>
    </location>
</feature>
<dbReference type="Pfam" id="PF08618">
    <property type="entry name" value="Opi1"/>
    <property type="match status" value="2"/>
</dbReference>
<dbReference type="InterPro" id="IPR013927">
    <property type="entry name" value="TF_Opi1_Ccg-8"/>
</dbReference>
<dbReference type="RefSeq" id="XP_053023933.1">
    <property type="nucleotide sequence ID" value="XM_053172721.1"/>
</dbReference>
<evidence type="ECO:0000313" key="2">
    <source>
        <dbReference type="EMBL" id="WAQ88378.1"/>
    </source>
</evidence>
<keyword evidence="3" id="KW-1185">Reference proteome</keyword>
<feature type="compositionally biased region" description="Low complexity" evidence="1">
    <location>
        <begin position="438"/>
        <end position="453"/>
    </location>
</feature>
<evidence type="ECO:0000313" key="3">
    <source>
        <dbReference type="Proteomes" id="UP001164743"/>
    </source>
</evidence>
<feature type="compositionally biased region" description="Low complexity" evidence="1">
    <location>
        <begin position="109"/>
        <end position="118"/>
    </location>
</feature>
<evidence type="ECO:0000256" key="1">
    <source>
        <dbReference type="SAM" id="MobiDB-lite"/>
    </source>
</evidence>
<reference evidence="2" key="1">
    <citation type="submission" date="2022-10" db="EMBL/GenBank/DDBJ databases">
        <title>Puccinia triticina Genome sequencing and assembly.</title>
        <authorList>
            <person name="Li C."/>
        </authorList>
    </citation>
    <scope>NUCLEOTIDE SEQUENCE</scope>
    <source>
        <strain evidence="2">Pt15</strain>
    </source>
</reference>
<accession>A0ABY7CVL2</accession>
<dbReference type="GeneID" id="77813616"/>
<feature type="compositionally biased region" description="Basic and acidic residues" evidence="1">
    <location>
        <begin position="1"/>
        <end position="12"/>
    </location>
</feature>
<protein>
    <recommendedName>
        <fullName evidence="4">Opi1-domain-containing protein</fullName>
    </recommendedName>
</protein>
<feature type="compositionally biased region" description="Basic and acidic residues" evidence="1">
    <location>
        <begin position="271"/>
        <end position="280"/>
    </location>
</feature>
<feature type="compositionally biased region" description="Polar residues" evidence="1">
    <location>
        <begin position="454"/>
        <end position="470"/>
    </location>
</feature>
<dbReference type="PANTHER" id="PTHR38406">
    <property type="entry name" value="TRANSCRIPTIONAL REPRESSOR OPI1"/>
    <property type="match status" value="1"/>
</dbReference>
<feature type="region of interest" description="Disordered" evidence="1">
    <location>
        <begin position="540"/>
        <end position="581"/>
    </location>
</feature>
<feature type="region of interest" description="Disordered" evidence="1">
    <location>
        <begin position="267"/>
        <end position="287"/>
    </location>
</feature>
<evidence type="ECO:0008006" key="4">
    <source>
        <dbReference type="Google" id="ProtNLM"/>
    </source>
</evidence>
<feature type="compositionally biased region" description="Polar residues" evidence="1">
    <location>
        <begin position="146"/>
        <end position="158"/>
    </location>
</feature>
<feature type="compositionally biased region" description="Low complexity" evidence="1">
    <location>
        <begin position="571"/>
        <end position="581"/>
    </location>
</feature>
<feature type="compositionally biased region" description="Pro residues" evidence="1">
    <location>
        <begin position="98"/>
        <end position="108"/>
    </location>
</feature>
<dbReference type="PANTHER" id="PTHR38406:SF1">
    <property type="entry name" value="TRANSCRIPTIONAL REPRESSOR OPI1"/>
    <property type="match status" value="1"/>
</dbReference>
<organism evidence="2 3">
    <name type="scientific">Puccinia triticina</name>
    <dbReference type="NCBI Taxonomy" id="208348"/>
    <lineage>
        <taxon>Eukaryota</taxon>
        <taxon>Fungi</taxon>
        <taxon>Dikarya</taxon>
        <taxon>Basidiomycota</taxon>
        <taxon>Pucciniomycotina</taxon>
        <taxon>Pucciniomycetes</taxon>
        <taxon>Pucciniales</taxon>
        <taxon>Pucciniaceae</taxon>
        <taxon>Puccinia</taxon>
    </lineage>
</organism>
<dbReference type="Proteomes" id="UP001164743">
    <property type="component" value="Chromosome 9A"/>
</dbReference>
<feature type="region of interest" description="Disordered" evidence="1">
    <location>
        <begin position="1"/>
        <end position="21"/>
    </location>
</feature>
<proteinExistence type="predicted"/>
<gene>
    <name evidence="2" type="ORF">PtA15_9A505</name>
</gene>
<sequence length="581" mass="61820">MPDQAEIDHDQEAADPDSSGEFLQRVGKLPLFSGVVRAYERGKGTSKVVRYGADLVESSVTSLSGRVASKVGPERIAQIDRYAGAALDRLGQFSHPQQAPPSSHPPACPHCLHPAAHAGLQAPSDSQQPFLRPLLPPPAHRHAHSYSHQPPINSSLPAVSSLPHYYSSHHHADNNDDSDVGSELPTPAASPGGRLVQLTPRTSLSRWQNMLVEAGVTAGGIGAAVSEESMKSLQYCLQWLHYATVHLDHQITVLRDFIHSLNVGASPESYGRSDARRESESELETEAEGLEKRMVTAAAAGRLAGIKTEVVETIRKVVAVVSRYAGIGLPEPAKQFVRTTILGLPLRWADAIQPSLSAPSAHPPLGRNSKNATLLAAGRVLTFAVESLDMLKALTAIFSESVERADAWVERLRVIGIQHRNQQAKHDRASSASTMNESLSDSLLSASSVPGSLNTPSTLGSATTLPSSDRASAKRRKANTPPSAATPLPPSLQPLIDDSFRTSPAPTSSLHKLLLDQNQVSAFDLVHRWAHVPSTASDIRPASATAGLPPLATPVHQAAPPPAHHHHQDPTSSSSSTGLAS</sequence>